<evidence type="ECO:0000313" key="3">
    <source>
        <dbReference type="Ensembl" id="ENSOKIP00005054667.1"/>
    </source>
</evidence>
<dbReference type="GO" id="GO:0003676">
    <property type="term" value="F:nucleic acid binding"/>
    <property type="evidence" value="ECO:0007669"/>
    <property type="project" value="InterPro"/>
</dbReference>
<keyword evidence="4" id="KW-1185">Reference proteome</keyword>
<keyword evidence="1" id="KW-0732">Signal</keyword>
<protein>
    <recommendedName>
        <fullName evidence="2">Integrase catalytic domain-containing protein</fullName>
    </recommendedName>
</protein>
<dbReference type="Ensembl" id="ENSOKIT00005058019.1">
    <property type="protein sequence ID" value="ENSOKIP00005054667.1"/>
    <property type="gene ID" value="ENSOKIG00005023376.1"/>
</dbReference>
<dbReference type="InterPro" id="IPR012337">
    <property type="entry name" value="RNaseH-like_sf"/>
</dbReference>
<evidence type="ECO:0000256" key="1">
    <source>
        <dbReference type="SAM" id="SignalP"/>
    </source>
</evidence>
<evidence type="ECO:0000259" key="2">
    <source>
        <dbReference type="PROSITE" id="PS50994"/>
    </source>
</evidence>
<name>A0A8C7HAM0_ONCKI</name>
<dbReference type="FunFam" id="3.30.420.10:FF:000032">
    <property type="entry name" value="Retrovirus-related Pol polyprotein from transposon 297-like Protein"/>
    <property type="match status" value="1"/>
</dbReference>
<dbReference type="AlphaFoldDB" id="A0A8C7HAM0"/>
<dbReference type="Proteomes" id="UP000694557">
    <property type="component" value="Unassembled WGS sequence"/>
</dbReference>
<dbReference type="InterPro" id="IPR056924">
    <property type="entry name" value="SH3_Tf2-1"/>
</dbReference>
<dbReference type="SUPFAM" id="SSF53098">
    <property type="entry name" value="Ribonuclease H-like"/>
    <property type="match status" value="1"/>
</dbReference>
<feature type="chain" id="PRO_5033987593" description="Integrase catalytic domain-containing protein" evidence="1">
    <location>
        <begin position="20"/>
        <end position="335"/>
    </location>
</feature>
<feature type="domain" description="Integrase catalytic" evidence="2">
    <location>
        <begin position="42"/>
        <end position="210"/>
    </location>
</feature>
<dbReference type="GO" id="GO:0015074">
    <property type="term" value="P:DNA integration"/>
    <property type="evidence" value="ECO:0007669"/>
    <property type="project" value="InterPro"/>
</dbReference>
<dbReference type="InterPro" id="IPR001584">
    <property type="entry name" value="Integrase_cat-core"/>
</dbReference>
<organism evidence="3 4">
    <name type="scientific">Oncorhynchus kisutch</name>
    <name type="common">Coho salmon</name>
    <name type="synonym">Salmo kisutch</name>
    <dbReference type="NCBI Taxonomy" id="8019"/>
    <lineage>
        <taxon>Eukaryota</taxon>
        <taxon>Metazoa</taxon>
        <taxon>Chordata</taxon>
        <taxon>Craniata</taxon>
        <taxon>Vertebrata</taxon>
        <taxon>Euteleostomi</taxon>
        <taxon>Actinopterygii</taxon>
        <taxon>Neopterygii</taxon>
        <taxon>Teleostei</taxon>
        <taxon>Protacanthopterygii</taxon>
        <taxon>Salmoniformes</taxon>
        <taxon>Salmonidae</taxon>
        <taxon>Salmoninae</taxon>
        <taxon>Oncorhynchus</taxon>
    </lineage>
</organism>
<dbReference type="PANTHER" id="PTHR37984:SF15">
    <property type="entry name" value="INTEGRASE CATALYTIC DOMAIN-CONTAINING PROTEIN"/>
    <property type="match status" value="1"/>
</dbReference>
<dbReference type="Pfam" id="PF24626">
    <property type="entry name" value="SH3_Tf2-1"/>
    <property type="match status" value="1"/>
</dbReference>
<dbReference type="Pfam" id="PF00665">
    <property type="entry name" value="rve"/>
    <property type="match status" value="1"/>
</dbReference>
<dbReference type="InterPro" id="IPR036397">
    <property type="entry name" value="RNaseH_sf"/>
</dbReference>
<reference evidence="3" key="1">
    <citation type="submission" date="2025-08" db="UniProtKB">
        <authorList>
            <consortium name="Ensembl"/>
        </authorList>
    </citation>
    <scope>IDENTIFICATION</scope>
</reference>
<dbReference type="PROSITE" id="PS50994">
    <property type="entry name" value="INTEGRASE"/>
    <property type="match status" value="1"/>
</dbReference>
<accession>A0A8C7HAM0</accession>
<proteinExistence type="predicted"/>
<dbReference type="Gene3D" id="3.30.420.10">
    <property type="entry name" value="Ribonuclease H-like superfamily/Ribonuclease H"/>
    <property type="match status" value="1"/>
</dbReference>
<dbReference type="PANTHER" id="PTHR37984">
    <property type="entry name" value="PROTEIN CBG26694"/>
    <property type="match status" value="1"/>
</dbReference>
<dbReference type="InterPro" id="IPR050951">
    <property type="entry name" value="Retrovirus_Pol_polyprotein"/>
</dbReference>
<feature type="signal peptide" evidence="1">
    <location>
        <begin position="1"/>
        <end position="19"/>
    </location>
</feature>
<sequence length="335" mass="37330">MNRTIAFLCQRFWWEFISACSVCARNKTSTKPTSGFLRPLPIPSRPWSHIALDFVTGLPPSNGNSVILTIIDRFSKAAHFIPLSNLPSSRETADLLVSHILRLHGIPSDIVSDRGPQFTSQVWRAFCTALGIKVSLSSGYHPQTNGQTEQANQGLETAIRCVTSTNTSSWSAQLPWVEYAHNTLINASSGMSLFECALGYQPPLFPDQEVEVAVPSVQDHMRRCHRTWRRARAALLRDSTRNQSKANRHRAAAPVYTPGQRVWLSSKDLPLKVVSKKLAPRFIGQYEIDHVINPSAVHLKLPDSLKIHPTFHVSLINQSAPVLCSLLQLLLHPLV</sequence>
<dbReference type="GeneTree" id="ENSGT00940000163772"/>
<reference evidence="3" key="2">
    <citation type="submission" date="2025-09" db="UniProtKB">
        <authorList>
            <consortium name="Ensembl"/>
        </authorList>
    </citation>
    <scope>IDENTIFICATION</scope>
</reference>
<evidence type="ECO:0000313" key="4">
    <source>
        <dbReference type="Proteomes" id="UP000694557"/>
    </source>
</evidence>